<evidence type="ECO:0000313" key="7">
    <source>
        <dbReference type="Proteomes" id="UP000281553"/>
    </source>
</evidence>
<evidence type="ECO:0000256" key="1">
    <source>
        <dbReference type="ARBA" id="ARBA00022741"/>
    </source>
</evidence>
<sequence>MNPIQSIVFDAAYNSSENLLICAPTGAGKTNTAMLTVIRLIREHLNEDFVLDLKAFKIVYMAPMKALAAEMTATFSKRLSPLGIKVRECTGDMQLSKQEIMDTQMLVTTPEKWDVISRKGAGDASLVMVFVHARGETSKTARWIRDAASQRGDLASFQPLTTNTVDLFKRLPHCHDATTRELAVEGIACHHAGMLRPDRRLVEQLFSNRVIRVLVCTATLAWGVNLPAHAVIIKGTKIYDADKSDFVDLDILDVVQVGVELCIHLIYHAT</sequence>
<evidence type="ECO:0000256" key="2">
    <source>
        <dbReference type="ARBA" id="ARBA00022801"/>
    </source>
</evidence>
<dbReference type="InterPro" id="IPR050474">
    <property type="entry name" value="Hel308_SKI2-like"/>
</dbReference>
<protein>
    <recommendedName>
        <fullName evidence="5">Helicase ATP-binding domain-containing protein</fullName>
    </recommendedName>
</protein>
<accession>A0A3P7Q3K0</accession>
<dbReference type="GO" id="GO:0004386">
    <property type="term" value="F:helicase activity"/>
    <property type="evidence" value="ECO:0007669"/>
    <property type="project" value="UniProtKB-KW"/>
</dbReference>
<dbReference type="SMART" id="SM00487">
    <property type="entry name" value="DEXDc"/>
    <property type="match status" value="1"/>
</dbReference>
<name>A0A3P7Q3K0_DIBLA</name>
<dbReference type="GO" id="GO:0016787">
    <property type="term" value="F:hydrolase activity"/>
    <property type="evidence" value="ECO:0007669"/>
    <property type="project" value="UniProtKB-KW"/>
</dbReference>
<gene>
    <name evidence="6" type="ORF">DILT_LOCUS14830</name>
</gene>
<keyword evidence="1" id="KW-0547">Nucleotide-binding</keyword>
<dbReference type="InterPro" id="IPR014001">
    <property type="entry name" value="Helicase_ATP-bd"/>
</dbReference>
<keyword evidence="2" id="KW-0378">Hydrolase</keyword>
<dbReference type="InterPro" id="IPR011545">
    <property type="entry name" value="DEAD/DEAH_box_helicase_dom"/>
</dbReference>
<dbReference type="AlphaFoldDB" id="A0A3P7Q3K0"/>
<dbReference type="Proteomes" id="UP000281553">
    <property type="component" value="Unassembled WGS sequence"/>
</dbReference>
<keyword evidence="7" id="KW-1185">Reference proteome</keyword>
<dbReference type="Pfam" id="PF00270">
    <property type="entry name" value="DEAD"/>
    <property type="match status" value="1"/>
</dbReference>
<dbReference type="Gene3D" id="3.40.50.300">
    <property type="entry name" value="P-loop containing nucleotide triphosphate hydrolases"/>
    <property type="match status" value="2"/>
</dbReference>
<keyword evidence="4" id="KW-0067">ATP-binding</keyword>
<evidence type="ECO:0000256" key="4">
    <source>
        <dbReference type="ARBA" id="ARBA00022840"/>
    </source>
</evidence>
<evidence type="ECO:0000256" key="3">
    <source>
        <dbReference type="ARBA" id="ARBA00022806"/>
    </source>
</evidence>
<evidence type="ECO:0000259" key="5">
    <source>
        <dbReference type="PROSITE" id="PS51192"/>
    </source>
</evidence>
<dbReference type="InterPro" id="IPR001650">
    <property type="entry name" value="Helicase_C-like"/>
</dbReference>
<dbReference type="InterPro" id="IPR027417">
    <property type="entry name" value="P-loop_NTPase"/>
</dbReference>
<dbReference type="PANTHER" id="PTHR47961:SF13">
    <property type="entry name" value="ACTIVATING SIGNAL COINTEGRATOR 1 COMPLEX SUBUNIT 3"/>
    <property type="match status" value="1"/>
</dbReference>
<feature type="domain" description="Helicase ATP-binding" evidence="5">
    <location>
        <begin position="10"/>
        <end position="238"/>
    </location>
</feature>
<proteinExistence type="predicted"/>
<evidence type="ECO:0000313" key="6">
    <source>
        <dbReference type="EMBL" id="VDN26552.1"/>
    </source>
</evidence>
<reference evidence="6 7" key="1">
    <citation type="submission" date="2018-11" db="EMBL/GenBank/DDBJ databases">
        <authorList>
            <consortium name="Pathogen Informatics"/>
        </authorList>
    </citation>
    <scope>NUCLEOTIDE SEQUENCE [LARGE SCALE GENOMIC DNA]</scope>
</reference>
<keyword evidence="3" id="KW-0347">Helicase</keyword>
<dbReference type="Pfam" id="PF00271">
    <property type="entry name" value="Helicase_C"/>
    <property type="match status" value="1"/>
</dbReference>
<dbReference type="GO" id="GO:0003676">
    <property type="term" value="F:nucleic acid binding"/>
    <property type="evidence" value="ECO:0007669"/>
    <property type="project" value="InterPro"/>
</dbReference>
<organism evidence="6 7">
    <name type="scientific">Dibothriocephalus latus</name>
    <name type="common">Fish tapeworm</name>
    <name type="synonym">Diphyllobothrium latum</name>
    <dbReference type="NCBI Taxonomy" id="60516"/>
    <lineage>
        <taxon>Eukaryota</taxon>
        <taxon>Metazoa</taxon>
        <taxon>Spiralia</taxon>
        <taxon>Lophotrochozoa</taxon>
        <taxon>Platyhelminthes</taxon>
        <taxon>Cestoda</taxon>
        <taxon>Eucestoda</taxon>
        <taxon>Diphyllobothriidea</taxon>
        <taxon>Diphyllobothriidae</taxon>
        <taxon>Dibothriocephalus</taxon>
    </lineage>
</organism>
<dbReference type="OrthoDB" id="6284001at2759"/>
<dbReference type="EMBL" id="UYRU01076077">
    <property type="protein sequence ID" value="VDN26552.1"/>
    <property type="molecule type" value="Genomic_DNA"/>
</dbReference>
<dbReference type="SMART" id="SM00490">
    <property type="entry name" value="HELICc"/>
    <property type="match status" value="1"/>
</dbReference>
<dbReference type="GO" id="GO:0005524">
    <property type="term" value="F:ATP binding"/>
    <property type="evidence" value="ECO:0007669"/>
    <property type="project" value="UniProtKB-KW"/>
</dbReference>
<dbReference type="PROSITE" id="PS51192">
    <property type="entry name" value="HELICASE_ATP_BIND_1"/>
    <property type="match status" value="1"/>
</dbReference>
<dbReference type="SUPFAM" id="SSF52540">
    <property type="entry name" value="P-loop containing nucleoside triphosphate hydrolases"/>
    <property type="match status" value="2"/>
</dbReference>
<dbReference type="FunFam" id="3.40.50.300:FF:003287">
    <property type="entry name" value="U5 small nuclear ribonucleoprotein 200 kDa helicase"/>
    <property type="match status" value="1"/>
</dbReference>
<dbReference type="PANTHER" id="PTHR47961">
    <property type="entry name" value="DNA POLYMERASE THETA, PUTATIVE (AFU_ORTHOLOGUE AFUA_1G05260)-RELATED"/>
    <property type="match status" value="1"/>
</dbReference>